<reference evidence="4" key="1">
    <citation type="journal article" date="2014" name="Proc. Natl. Acad. Sci. U.S.A.">
        <title>Extensive sampling of basidiomycete genomes demonstrates inadequacy of the white-rot/brown-rot paradigm for wood decay fungi.</title>
        <authorList>
            <person name="Riley R."/>
            <person name="Salamov A.A."/>
            <person name="Brown D.W."/>
            <person name="Nagy L.G."/>
            <person name="Floudas D."/>
            <person name="Held B.W."/>
            <person name="Levasseur A."/>
            <person name="Lombard V."/>
            <person name="Morin E."/>
            <person name="Otillar R."/>
            <person name="Lindquist E.A."/>
            <person name="Sun H."/>
            <person name="LaButti K.M."/>
            <person name="Schmutz J."/>
            <person name="Jabbour D."/>
            <person name="Luo H."/>
            <person name="Baker S.E."/>
            <person name="Pisabarro A.G."/>
            <person name="Walton J.D."/>
            <person name="Blanchette R.A."/>
            <person name="Henrissat B."/>
            <person name="Martin F."/>
            <person name="Cullen D."/>
            <person name="Hibbett D.S."/>
            <person name="Grigoriev I.V."/>
        </authorList>
    </citation>
    <scope>NUCLEOTIDE SEQUENCE [LARGE SCALE GENOMIC DNA]</scope>
    <source>
        <strain evidence="4">FD-172 SS1</strain>
    </source>
</reference>
<dbReference type="Gene3D" id="1.10.150.60">
    <property type="entry name" value="ARID DNA-binding domain"/>
    <property type="match status" value="1"/>
</dbReference>
<dbReference type="InterPro" id="IPR036431">
    <property type="entry name" value="ARID_dom_sf"/>
</dbReference>
<feature type="compositionally biased region" description="Low complexity" evidence="1">
    <location>
        <begin position="73"/>
        <end position="83"/>
    </location>
</feature>
<feature type="compositionally biased region" description="Low complexity" evidence="1">
    <location>
        <begin position="520"/>
        <end position="533"/>
    </location>
</feature>
<feature type="region of interest" description="Disordered" evidence="1">
    <location>
        <begin position="20"/>
        <end position="40"/>
    </location>
</feature>
<dbReference type="InterPro" id="IPR033388">
    <property type="entry name" value="BAF250_C"/>
</dbReference>
<dbReference type="STRING" id="930990.A0A067M183"/>
<evidence type="ECO:0000259" key="2">
    <source>
        <dbReference type="PROSITE" id="PS51011"/>
    </source>
</evidence>
<dbReference type="InterPro" id="IPR001606">
    <property type="entry name" value="ARID_dom"/>
</dbReference>
<feature type="region of interest" description="Disordered" evidence="1">
    <location>
        <begin position="408"/>
        <end position="542"/>
    </location>
</feature>
<feature type="region of interest" description="Disordered" evidence="1">
    <location>
        <begin position="138"/>
        <end position="197"/>
    </location>
</feature>
<evidence type="ECO:0000313" key="3">
    <source>
        <dbReference type="EMBL" id="KDQ08455.1"/>
    </source>
</evidence>
<feature type="compositionally biased region" description="Polar residues" evidence="1">
    <location>
        <begin position="414"/>
        <end position="436"/>
    </location>
</feature>
<feature type="domain" description="ARID" evidence="2">
    <location>
        <begin position="193"/>
        <end position="320"/>
    </location>
</feature>
<dbReference type="Proteomes" id="UP000027195">
    <property type="component" value="Unassembled WGS sequence"/>
</dbReference>
<gene>
    <name evidence="3" type="ORF">BOTBODRAFT_69755</name>
</gene>
<dbReference type="Pfam" id="PF12031">
    <property type="entry name" value="BAF250_C"/>
    <property type="match status" value="1"/>
</dbReference>
<dbReference type="HOGENOM" id="CLU_014090_0_0_1"/>
<dbReference type="OrthoDB" id="1938591at2759"/>
<dbReference type="AlphaFoldDB" id="A0A067M183"/>
<proteinExistence type="predicted"/>
<feature type="region of interest" description="Disordered" evidence="1">
    <location>
        <begin position="339"/>
        <end position="373"/>
    </location>
</feature>
<dbReference type="GO" id="GO:0003677">
    <property type="term" value="F:DNA binding"/>
    <property type="evidence" value="ECO:0007669"/>
    <property type="project" value="InterPro"/>
</dbReference>
<dbReference type="EMBL" id="KL198090">
    <property type="protein sequence ID" value="KDQ08455.1"/>
    <property type="molecule type" value="Genomic_DNA"/>
</dbReference>
<sequence length="1058" mass="114756">MNPSQMAGAAPALGGLAGGGAVGTGQKQQQMNGFPMQPPGFSSDVQRVMQQGIQNGVSSQHMMQWLQQNMHGQARPQQQQPHQSIVPASVSSPLTPADASAPSLLNANPDNSFAQRQMAQFQHASNHNMDANMAKQMAALSAAARSRNHGHSAPPGNGRPPSSSGAHPGGPSNNHGGLQGPQSGGTNGPKSGNPRLQNFYRMLGDLMIQRNTPLPPALTGVNTPSFDPLHSPFRVIETTGELGVFRLAGVEIDLHEFFMLIFRLGGSQKVTQNNQWEDCLAHFRLPQTTSPAGHAGPVPTVSLLQQYHNGLLGPFEDWFFKQQQARTAAVMRQQQQQQQQLQQQALGQGGPSSVVPGVPSSIPHVPGMPPISGVQGMSGVPAAQGLAGAPNPQALAALQAQFAGSAPPGLVQGVPSSQSGHHIPSQSLPRMSMSPQKPTPPALPQLNPHIQAPFSQNRAPSEMSPPDVVGADMRKRKLEDQDVKRVRRKTEGENDDPSESSGLAPPSGQPARPFSRDTSAPEPSTSQPPAAAPARRHKIEYLPLQRPMDTYGGRDLGMIEAHMEKAKSRRAPRGPDELGQIDIEGLIMSLRSRLGIEVSYALTTFTLLSTMTGAHPGQGFPLHMCEDLLEVLLDFLEEEAFEGDEDEDEGEGEKSDATATAKNELKKYPTHQELIKLALEEGTRPFAGLDDDPRHEERGLRQRPSDIILTIMNLLRNFSMVPENQVFMSRYPRTLDVVMRACAIVEDGEAGEGKDKKIRPASRALSLPDLVKVRSDALQVVANLAGETRFVTHPAETAQSTARGVFLLASSFLVDPSVAISPLCTVALPMTSPPFPPAITDLALEAFSRIAQPDNNRQIFAETMSHDEIFTLFDALLHMLPVVENDFSVTVMSSAQIDPWMAYMERIVLCIYDIAFLAPPPLKRRIRKLPGLTSIVLRMIKFYLRGLRIQDREQFASSNFEKNGYAVMCRRVLEALRLLDDGEDEFARTTATALMLPMRGVKAGKGEDTMGLLSGEWADTFFTLLCREGMDETTFAEVEKLVRVGSDPIGLKLGPVRV</sequence>
<organism evidence="3 4">
    <name type="scientific">Botryobasidium botryosum (strain FD-172 SS1)</name>
    <dbReference type="NCBI Taxonomy" id="930990"/>
    <lineage>
        <taxon>Eukaryota</taxon>
        <taxon>Fungi</taxon>
        <taxon>Dikarya</taxon>
        <taxon>Basidiomycota</taxon>
        <taxon>Agaricomycotina</taxon>
        <taxon>Agaricomycetes</taxon>
        <taxon>Cantharellales</taxon>
        <taxon>Botryobasidiaceae</taxon>
        <taxon>Botryobasidium</taxon>
    </lineage>
</organism>
<protein>
    <recommendedName>
        <fullName evidence="2">ARID domain-containing protein</fullName>
    </recommendedName>
</protein>
<feature type="compositionally biased region" description="Gly residues" evidence="1">
    <location>
        <begin position="177"/>
        <end position="187"/>
    </location>
</feature>
<feature type="compositionally biased region" description="Acidic residues" evidence="1">
    <location>
        <begin position="641"/>
        <end position="651"/>
    </location>
</feature>
<name>A0A067M183_BOTB1</name>
<dbReference type="CDD" id="cd16100">
    <property type="entry name" value="ARID"/>
    <property type="match status" value="1"/>
</dbReference>
<feature type="region of interest" description="Disordered" evidence="1">
    <location>
        <begin position="69"/>
        <end position="109"/>
    </location>
</feature>
<dbReference type="PROSITE" id="PS51011">
    <property type="entry name" value="ARID"/>
    <property type="match status" value="1"/>
</dbReference>
<dbReference type="SUPFAM" id="SSF46774">
    <property type="entry name" value="ARID-like"/>
    <property type="match status" value="1"/>
</dbReference>
<dbReference type="Pfam" id="PF01388">
    <property type="entry name" value="ARID"/>
    <property type="match status" value="1"/>
</dbReference>
<dbReference type="InParanoid" id="A0A067M183"/>
<feature type="compositionally biased region" description="Low complexity" evidence="1">
    <location>
        <begin position="152"/>
        <end position="172"/>
    </location>
</feature>
<feature type="region of interest" description="Disordered" evidence="1">
    <location>
        <begin position="641"/>
        <end position="665"/>
    </location>
</feature>
<feature type="compositionally biased region" description="Basic and acidic residues" evidence="1">
    <location>
        <begin position="477"/>
        <end position="492"/>
    </location>
</feature>
<feature type="compositionally biased region" description="Low complexity" evidence="1">
    <location>
        <begin position="339"/>
        <end position="365"/>
    </location>
</feature>
<dbReference type="SMART" id="SM01014">
    <property type="entry name" value="ARID"/>
    <property type="match status" value="1"/>
</dbReference>
<keyword evidence="4" id="KW-1185">Reference proteome</keyword>
<evidence type="ECO:0000313" key="4">
    <source>
        <dbReference type="Proteomes" id="UP000027195"/>
    </source>
</evidence>
<evidence type="ECO:0000256" key="1">
    <source>
        <dbReference type="SAM" id="MobiDB-lite"/>
    </source>
</evidence>
<accession>A0A067M183</accession>